<comment type="catalytic activity">
    <reaction evidence="1">
        <text>GDP-alpha-D-mannose + H2O = alpha-D-mannose 1-phosphate + GMP + 2 H(+)</text>
        <dbReference type="Rhea" id="RHEA:27978"/>
        <dbReference type="ChEBI" id="CHEBI:15377"/>
        <dbReference type="ChEBI" id="CHEBI:15378"/>
        <dbReference type="ChEBI" id="CHEBI:57527"/>
        <dbReference type="ChEBI" id="CHEBI:58115"/>
        <dbReference type="ChEBI" id="CHEBI:58409"/>
    </reaction>
</comment>
<dbReference type="AlphaFoldDB" id="A0A7V4XTE5"/>
<comment type="cofactor">
    <cofactor evidence="2">
        <name>Mg(2+)</name>
        <dbReference type="ChEBI" id="CHEBI:18420"/>
    </cofactor>
</comment>
<protein>
    <recommendedName>
        <fullName evidence="4">GDP-mannose pyrophosphatase</fullName>
    </recommendedName>
    <alternativeName>
        <fullName evidence="6">GDP-mannose hydrolase</fullName>
    </alternativeName>
    <alternativeName>
        <fullName evidence="7">GDPMK</fullName>
    </alternativeName>
</protein>
<dbReference type="InterPro" id="IPR015797">
    <property type="entry name" value="NUDIX_hydrolase-like_dom_sf"/>
</dbReference>
<gene>
    <name evidence="9" type="ORF">ENW50_09420</name>
</gene>
<dbReference type="GO" id="GO:0019693">
    <property type="term" value="P:ribose phosphate metabolic process"/>
    <property type="evidence" value="ECO:0007669"/>
    <property type="project" value="TreeGrafter"/>
</dbReference>
<comment type="similarity">
    <text evidence="3">Belongs to the Nudix hydrolase family. NudK subfamily.</text>
</comment>
<evidence type="ECO:0000256" key="4">
    <source>
        <dbReference type="ARBA" id="ARBA00016377"/>
    </source>
</evidence>
<dbReference type="CDD" id="cd24161">
    <property type="entry name" value="NUDIX_ADPRase_Ndx2"/>
    <property type="match status" value="1"/>
</dbReference>
<evidence type="ECO:0000256" key="7">
    <source>
        <dbReference type="ARBA" id="ARBA00032272"/>
    </source>
</evidence>
<evidence type="ECO:0000256" key="3">
    <source>
        <dbReference type="ARBA" id="ARBA00007275"/>
    </source>
</evidence>
<evidence type="ECO:0000256" key="5">
    <source>
        <dbReference type="ARBA" id="ARBA00022801"/>
    </source>
</evidence>
<evidence type="ECO:0000256" key="1">
    <source>
        <dbReference type="ARBA" id="ARBA00000847"/>
    </source>
</evidence>
<reference evidence="9" key="1">
    <citation type="journal article" date="2020" name="mSystems">
        <title>Genome- and Community-Level Interaction Insights into Carbon Utilization and Element Cycling Functions of Hydrothermarchaeota in Hydrothermal Sediment.</title>
        <authorList>
            <person name="Zhou Z."/>
            <person name="Liu Y."/>
            <person name="Xu W."/>
            <person name="Pan J."/>
            <person name="Luo Z.H."/>
            <person name="Li M."/>
        </authorList>
    </citation>
    <scope>NUCLEOTIDE SEQUENCE [LARGE SCALE GENOMIC DNA]</scope>
    <source>
        <strain evidence="9">SpSt-855</strain>
    </source>
</reference>
<dbReference type="GO" id="GO:0006753">
    <property type="term" value="P:nucleoside phosphate metabolic process"/>
    <property type="evidence" value="ECO:0007669"/>
    <property type="project" value="TreeGrafter"/>
</dbReference>
<dbReference type="GO" id="GO:0016787">
    <property type="term" value="F:hydrolase activity"/>
    <property type="evidence" value="ECO:0007669"/>
    <property type="project" value="UniProtKB-KW"/>
</dbReference>
<dbReference type="PROSITE" id="PS51462">
    <property type="entry name" value="NUDIX"/>
    <property type="match status" value="1"/>
</dbReference>
<proteinExistence type="inferred from homology"/>
<evidence type="ECO:0000256" key="2">
    <source>
        <dbReference type="ARBA" id="ARBA00001946"/>
    </source>
</evidence>
<dbReference type="Gene3D" id="3.90.79.10">
    <property type="entry name" value="Nucleoside Triphosphate Pyrophosphohydrolase"/>
    <property type="match status" value="1"/>
</dbReference>
<keyword evidence="5 9" id="KW-0378">Hydrolase</keyword>
<evidence type="ECO:0000313" key="9">
    <source>
        <dbReference type="EMBL" id="HGY94884.1"/>
    </source>
</evidence>
<organism evidence="9">
    <name type="scientific">Acidobacterium capsulatum</name>
    <dbReference type="NCBI Taxonomy" id="33075"/>
    <lineage>
        <taxon>Bacteria</taxon>
        <taxon>Pseudomonadati</taxon>
        <taxon>Acidobacteriota</taxon>
        <taxon>Terriglobia</taxon>
        <taxon>Terriglobales</taxon>
        <taxon>Acidobacteriaceae</taxon>
        <taxon>Acidobacterium</taxon>
    </lineage>
</organism>
<sequence length="183" mass="21351">MSTEKSIRTLESREVYRNHWMRLREDRIERSNGVEGIYSVVDKDDCAVIIPIEGDEVYLIEQFRYTIQARCMEFPQGGWETPDVDAEELARGELREETGLVADTMTKLGMIWIAYGFTKQRQFVYLATGLRFDQTDPDPEEHDLVLKKVKIADLEQMLLDGTIEDCCTMAAWGLYRLWKERQA</sequence>
<comment type="caution">
    <text evidence="9">The sequence shown here is derived from an EMBL/GenBank/DDBJ whole genome shotgun (WGS) entry which is preliminary data.</text>
</comment>
<evidence type="ECO:0000256" key="6">
    <source>
        <dbReference type="ARBA" id="ARBA00032162"/>
    </source>
</evidence>
<dbReference type="PANTHER" id="PTHR11839">
    <property type="entry name" value="UDP/ADP-SUGAR PYROPHOSPHATASE"/>
    <property type="match status" value="1"/>
</dbReference>
<accession>A0A7V4XTE5</accession>
<dbReference type="EMBL" id="DTKL01000060">
    <property type="protein sequence ID" value="HGY94884.1"/>
    <property type="molecule type" value="Genomic_DNA"/>
</dbReference>
<dbReference type="PANTHER" id="PTHR11839:SF18">
    <property type="entry name" value="NUDIX HYDROLASE DOMAIN-CONTAINING PROTEIN"/>
    <property type="match status" value="1"/>
</dbReference>
<dbReference type="SUPFAM" id="SSF55811">
    <property type="entry name" value="Nudix"/>
    <property type="match status" value="1"/>
</dbReference>
<name>A0A7V4XTE5_9BACT</name>
<feature type="domain" description="Nudix hydrolase" evidence="8">
    <location>
        <begin position="42"/>
        <end position="171"/>
    </location>
</feature>
<dbReference type="Pfam" id="PF00293">
    <property type="entry name" value="NUDIX"/>
    <property type="match status" value="1"/>
</dbReference>
<dbReference type="InterPro" id="IPR000086">
    <property type="entry name" value="NUDIX_hydrolase_dom"/>
</dbReference>
<evidence type="ECO:0000259" key="8">
    <source>
        <dbReference type="PROSITE" id="PS51462"/>
    </source>
</evidence>